<evidence type="ECO:0000313" key="2">
    <source>
        <dbReference type="EMBL" id="MBB4905617.1"/>
    </source>
</evidence>
<dbReference type="AlphaFoldDB" id="A0A7W7Q286"/>
<dbReference type="EMBL" id="JACHJQ010000002">
    <property type="protein sequence ID" value="MBB4905617.1"/>
    <property type="molecule type" value="Genomic_DNA"/>
</dbReference>
<comment type="caution">
    <text evidence="2">The sequence shown here is derived from an EMBL/GenBank/DDBJ whole genome shotgun (WGS) entry which is preliminary data.</text>
</comment>
<keyword evidence="3" id="KW-1185">Reference proteome</keyword>
<feature type="compositionally biased region" description="Basic and acidic residues" evidence="1">
    <location>
        <begin position="84"/>
        <end position="95"/>
    </location>
</feature>
<gene>
    <name evidence="2" type="ORF">FHR82_001834</name>
</gene>
<feature type="compositionally biased region" description="Basic and acidic residues" evidence="1">
    <location>
        <begin position="166"/>
        <end position="177"/>
    </location>
</feature>
<protein>
    <submittedName>
        <fullName evidence="2">Uncharacterized protein</fullName>
    </submittedName>
</protein>
<sequence length="233" mass="25003">MCCERRVRVIAGVVKGALRALRALSALKAPFHSTANAAKAPFTALRDVARAQAPHHTRDCLPSRRPAPPARRPVRRGQTTPIRTSDEDTPTRDQPGRAGSNGEPSRVRVGLGAGLSWRAGLGRAMGWTGPNRGVRDGRSRVGLYAQTGSNRSGRTGSNKPGWRAGDGSRRARAERPGRAGQKRSRGRRAAPDRERTERAWADWTGPDRVQGGAERAGWVGTWLPGGVGQCDSA</sequence>
<evidence type="ECO:0000256" key="1">
    <source>
        <dbReference type="SAM" id="MobiDB-lite"/>
    </source>
</evidence>
<feature type="region of interest" description="Disordered" evidence="1">
    <location>
        <begin position="144"/>
        <end position="212"/>
    </location>
</feature>
<feature type="compositionally biased region" description="Polar residues" evidence="1">
    <location>
        <begin position="146"/>
        <end position="158"/>
    </location>
</feature>
<accession>A0A7W7Q286</accession>
<feature type="compositionally biased region" description="Basic and acidic residues" evidence="1">
    <location>
        <begin position="189"/>
        <end position="200"/>
    </location>
</feature>
<reference evidence="2 3" key="1">
    <citation type="submission" date="2020-08" db="EMBL/GenBank/DDBJ databases">
        <title>Genomic Encyclopedia of Type Strains, Phase III (KMG-III): the genomes of soil and plant-associated and newly described type strains.</title>
        <authorList>
            <person name="Whitman W."/>
        </authorList>
    </citation>
    <scope>NUCLEOTIDE SEQUENCE [LARGE SCALE GENOMIC DNA]</scope>
    <source>
        <strain evidence="2 3">CECT 8960</strain>
    </source>
</reference>
<dbReference type="Proteomes" id="UP000520767">
    <property type="component" value="Unassembled WGS sequence"/>
</dbReference>
<evidence type="ECO:0000313" key="3">
    <source>
        <dbReference type="Proteomes" id="UP000520767"/>
    </source>
</evidence>
<organism evidence="2 3">
    <name type="scientific">Actinophytocola algeriensis</name>
    <dbReference type="NCBI Taxonomy" id="1768010"/>
    <lineage>
        <taxon>Bacteria</taxon>
        <taxon>Bacillati</taxon>
        <taxon>Actinomycetota</taxon>
        <taxon>Actinomycetes</taxon>
        <taxon>Pseudonocardiales</taxon>
        <taxon>Pseudonocardiaceae</taxon>
    </lineage>
</organism>
<name>A0A7W7Q286_9PSEU</name>
<feature type="region of interest" description="Disordered" evidence="1">
    <location>
        <begin position="51"/>
        <end position="108"/>
    </location>
</feature>
<proteinExistence type="predicted"/>